<dbReference type="NCBIfam" id="TIGR02937">
    <property type="entry name" value="sigma70-ECF"/>
    <property type="match status" value="1"/>
</dbReference>
<gene>
    <name evidence="4" type="ORF">ACPOL_1388</name>
</gene>
<dbReference type="InterPro" id="IPR013325">
    <property type="entry name" value="RNA_pol_sigma_r2"/>
</dbReference>
<dbReference type="InterPro" id="IPR052704">
    <property type="entry name" value="ECF_Sigma-70_Domain"/>
</dbReference>
<dbReference type="SUPFAM" id="SSF88659">
    <property type="entry name" value="Sigma3 and sigma4 domains of RNA polymerase sigma factors"/>
    <property type="match status" value="1"/>
</dbReference>
<dbReference type="Pfam" id="PF08281">
    <property type="entry name" value="Sigma70_r4_2"/>
    <property type="match status" value="1"/>
</dbReference>
<comment type="subunit">
    <text evidence="1">Interacts transiently with the RNA polymerase catalytic core formed by RpoA, RpoB, RpoC and RpoZ (2 alpha, 1 beta, 1 beta' and 1 omega subunit) to form the RNA polymerase holoenzyme that can initiate transcription.</text>
</comment>
<dbReference type="GO" id="GO:0006352">
    <property type="term" value="P:DNA-templated transcription initiation"/>
    <property type="evidence" value="ECO:0007669"/>
    <property type="project" value="InterPro"/>
</dbReference>
<dbReference type="InterPro" id="IPR014284">
    <property type="entry name" value="RNA_pol_sigma-70_dom"/>
</dbReference>
<dbReference type="KEGG" id="abas:ACPOL_1388"/>
<keyword evidence="5" id="KW-1185">Reference proteome</keyword>
<dbReference type="Pfam" id="PF04542">
    <property type="entry name" value="Sigma70_r2"/>
    <property type="match status" value="1"/>
</dbReference>
<dbReference type="GO" id="GO:0003677">
    <property type="term" value="F:DNA binding"/>
    <property type="evidence" value="ECO:0007669"/>
    <property type="project" value="InterPro"/>
</dbReference>
<dbReference type="InterPro" id="IPR013249">
    <property type="entry name" value="RNA_pol_sigma70_r4_t2"/>
</dbReference>
<dbReference type="Gene3D" id="3.10.450.50">
    <property type="match status" value="1"/>
</dbReference>
<evidence type="ECO:0000313" key="5">
    <source>
        <dbReference type="Proteomes" id="UP000253606"/>
    </source>
</evidence>
<proteinExistence type="predicted"/>
<dbReference type="RefSeq" id="WP_236657273.1">
    <property type="nucleotide sequence ID" value="NZ_CP030840.1"/>
</dbReference>
<dbReference type="SUPFAM" id="SSF88946">
    <property type="entry name" value="Sigma2 domain of RNA polymerase sigma factors"/>
    <property type="match status" value="1"/>
</dbReference>
<accession>A0A2Z5FWE2</accession>
<dbReference type="PANTHER" id="PTHR30173">
    <property type="entry name" value="SIGMA 19 FACTOR"/>
    <property type="match status" value="1"/>
</dbReference>
<dbReference type="GO" id="GO:0016987">
    <property type="term" value="F:sigma factor activity"/>
    <property type="evidence" value="ECO:0007669"/>
    <property type="project" value="InterPro"/>
</dbReference>
<evidence type="ECO:0000259" key="2">
    <source>
        <dbReference type="Pfam" id="PF04542"/>
    </source>
</evidence>
<evidence type="ECO:0000256" key="1">
    <source>
        <dbReference type="ARBA" id="ARBA00011344"/>
    </source>
</evidence>
<dbReference type="InterPro" id="IPR032710">
    <property type="entry name" value="NTF2-like_dom_sf"/>
</dbReference>
<dbReference type="CDD" id="cd06171">
    <property type="entry name" value="Sigma70_r4"/>
    <property type="match status" value="1"/>
</dbReference>
<feature type="domain" description="RNA polymerase sigma-70 region 2" evidence="2">
    <location>
        <begin position="2"/>
        <end position="57"/>
    </location>
</feature>
<name>A0A2Z5FWE2_9BACT</name>
<dbReference type="Gene3D" id="1.10.1740.10">
    <property type="match status" value="1"/>
</dbReference>
<organism evidence="4 5">
    <name type="scientific">Acidisarcina polymorpha</name>
    <dbReference type="NCBI Taxonomy" id="2211140"/>
    <lineage>
        <taxon>Bacteria</taxon>
        <taxon>Pseudomonadati</taxon>
        <taxon>Acidobacteriota</taxon>
        <taxon>Terriglobia</taxon>
        <taxon>Terriglobales</taxon>
        <taxon>Acidobacteriaceae</taxon>
        <taxon>Acidisarcina</taxon>
    </lineage>
</organism>
<reference evidence="4 5" key="1">
    <citation type="journal article" date="2018" name="Front. Microbiol.">
        <title>Hydrolytic Capabilities as a Key to Environmental Success: Chitinolytic and Cellulolytic Acidobacteria From Acidic Sub-arctic Soils and Boreal Peatlands.</title>
        <authorList>
            <person name="Belova S.E."/>
            <person name="Ravin N.V."/>
            <person name="Pankratov T.A."/>
            <person name="Rakitin A.L."/>
            <person name="Ivanova A.A."/>
            <person name="Beletsky A.V."/>
            <person name="Mardanov A.V."/>
            <person name="Sinninghe Damste J.S."/>
            <person name="Dedysh S.N."/>
        </authorList>
    </citation>
    <scope>NUCLEOTIDE SEQUENCE [LARGE SCALE GENOMIC DNA]</scope>
    <source>
        <strain evidence="4 5">SBC82</strain>
    </source>
</reference>
<evidence type="ECO:0000313" key="4">
    <source>
        <dbReference type="EMBL" id="AXC10736.1"/>
    </source>
</evidence>
<dbReference type="EMBL" id="CP030840">
    <property type="protein sequence ID" value="AXC10736.1"/>
    <property type="molecule type" value="Genomic_DNA"/>
</dbReference>
<dbReference type="PANTHER" id="PTHR30173:SF36">
    <property type="entry name" value="ECF RNA POLYMERASE SIGMA FACTOR SIGJ"/>
    <property type="match status" value="1"/>
</dbReference>
<evidence type="ECO:0000259" key="3">
    <source>
        <dbReference type="Pfam" id="PF08281"/>
    </source>
</evidence>
<protein>
    <submittedName>
        <fullName evidence="4">Putative RNA polymerase sigma factor</fullName>
    </submittedName>
</protein>
<dbReference type="InterPro" id="IPR007627">
    <property type="entry name" value="RNA_pol_sigma70_r2"/>
</dbReference>
<dbReference type="AlphaFoldDB" id="A0A2Z5FWE2"/>
<dbReference type="Gene3D" id="1.10.10.10">
    <property type="entry name" value="Winged helix-like DNA-binding domain superfamily/Winged helix DNA-binding domain"/>
    <property type="match status" value="1"/>
</dbReference>
<sequence>MFGIAYRVLGSTAEAEDIVQDAWMRWQATDRSVVDNPSTRLATTTTRMCINFAQSAQSRRETYLGSWLSEPVDTSTDPMLGAERAEALKLAVLILLEKLPPTERAAYVLREAFDYSYRQIAEILQIEEANARQIITRARKHVTEERRIPVSADEQRRLLETFIAAAQKGDLAALEGLFAEEVVSFSDGGGIVRSAARVPVIGRERVAKFVAAFASHFWTGITLTWVETNGQASVLLLRQGAPSALATIDASAQGIDRIMWMLRPSKLAAVSTVKQTIR</sequence>
<dbReference type="InterPro" id="IPR013324">
    <property type="entry name" value="RNA_pol_sigma_r3/r4-like"/>
</dbReference>
<dbReference type="SUPFAM" id="SSF54427">
    <property type="entry name" value="NTF2-like"/>
    <property type="match status" value="1"/>
</dbReference>
<dbReference type="InterPro" id="IPR036388">
    <property type="entry name" value="WH-like_DNA-bd_sf"/>
</dbReference>
<feature type="domain" description="RNA polymerase sigma factor 70 region 4 type 2" evidence="3">
    <location>
        <begin position="95"/>
        <end position="141"/>
    </location>
</feature>
<dbReference type="Proteomes" id="UP000253606">
    <property type="component" value="Chromosome"/>
</dbReference>